<reference evidence="1" key="1">
    <citation type="journal article" date="2020" name="Fungal Divers.">
        <title>Resolving the Mortierellaceae phylogeny through synthesis of multi-gene phylogenetics and phylogenomics.</title>
        <authorList>
            <person name="Vandepol N."/>
            <person name="Liber J."/>
            <person name="Desiro A."/>
            <person name="Na H."/>
            <person name="Kennedy M."/>
            <person name="Barry K."/>
            <person name="Grigoriev I.V."/>
            <person name="Miller A.N."/>
            <person name="O'Donnell K."/>
            <person name="Stajich J.E."/>
            <person name="Bonito G."/>
        </authorList>
    </citation>
    <scope>NUCLEOTIDE SEQUENCE</scope>
    <source>
        <strain evidence="1">NRRL 6426</strain>
    </source>
</reference>
<keyword evidence="2" id="KW-1185">Reference proteome</keyword>
<dbReference type="Gene3D" id="3.80.10.10">
    <property type="entry name" value="Ribonuclease Inhibitor"/>
    <property type="match status" value="1"/>
</dbReference>
<protein>
    <submittedName>
        <fullName evidence="1">Uncharacterized protein</fullName>
    </submittedName>
</protein>
<dbReference type="SUPFAM" id="SSF52047">
    <property type="entry name" value="RNI-like"/>
    <property type="match status" value="1"/>
</dbReference>
<name>A0A9P5RX17_9FUNG</name>
<sequence length="379" mass="42372">MRWPVRVTATDNTYGARVSLAQDETLQAPQWANGLVPLKHIMILLSRESIIGDIDNIVHAFDQTLKMLHVTPTILDNSTVTYIGQRWVDLPVLASLHMVLDLERLVVDPQLLVCYPHLTDLWLQDNLHDYSCKYIIACLLAHLGRLGRLHLRGWPALTFDPATLTSTPSLIDLTIEIQYDYNDTDFKPFNPLTEELNQPYDIQTGSAASISRSAPRTFRMLHGCPALEDLSLDIRSSMPGEHVRFISEADLSVPTSNSRASPSSAVGCLCLPSLRRLDLSEEWVIDESVEPQLFAKAFPGVKKFSLTGRANTTRESLFKLFRIMPTTCGLVGYYGEDEDEDENEDGDDTLAVRIVGYGDGYIGYGSDHTVHYCLSKNVS</sequence>
<proteinExistence type="predicted"/>
<dbReference type="InterPro" id="IPR032675">
    <property type="entry name" value="LRR_dom_sf"/>
</dbReference>
<accession>A0A9P5RX17</accession>
<dbReference type="EMBL" id="JAAAUQ010000515">
    <property type="protein sequence ID" value="KAF9149555.1"/>
    <property type="molecule type" value="Genomic_DNA"/>
</dbReference>
<evidence type="ECO:0000313" key="1">
    <source>
        <dbReference type="EMBL" id="KAF9149555.1"/>
    </source>
</evidence>
<comment type="caution">
    <text evidence="1">The sequence shown here is derived from an EMBL/GenBank/DDBJ whole genome shotgun (WGS) entry which is preliminary data.</text>
</comment>
<gene>
    <name evidence="1" type="ORF">BG015_008658</name>
</gene>
<dbReference type="AlphaFoldDB" id="A0A9P5RX17"/>
<evidence type="ECO:0000313" key="2">
    <source>
        <dbReference type="Proteomes" id="UP000748756"/>
    </source>
</evidence>
<dbReference type="Proteomes" id="UP000748756">
    <property type="component" value="Unassembled WGS sequence"/>
</dbReference>
<organism evidence="1 2">
    <name type="scientific">Linnemannia schmuckeri</name>
    <dbReference type="NCBI Taxonomy" id="64567"/>
    <lineage>
        <taxon>Eukaryota</taxon>
        <taxon>Fungi</taxon>
        <taxon>Fungi incertae sedis</taxon>
        <taxon>Mucoromycota</taxon>
        <taxon>Mortierellomycotina</taxon>
        <taxon>Mortierellomycetes</taxon>
        <taxon>Mortierellales</taxon>
        <taxon>Mortierellaceae</taxon>
        <taxon>Linnemannia</taxon>
    </lineage>
</organism>